<evidence type="ECO:0000256" key="6">
    <source>
        <dbReference type="ARBA" id="ARBA00022840"/>
    </source>
</evidence>
<dbReference type="SMART" id="SM00231">
    <property type="entry name" value="FA58C"/>
    <property type="match status" value="1"/>
</dbReference>
<feature type="non-terminal residue" evidence="12">
    <location>
        <position position="1"/>
    </location>
</feature>
<dbReference type="InterPro" id="IPR008979">
    <property type="entry name" value="Galactose-bd-like_sf"/>
</dbReference>
<dbReference type="EMBL" id="JAIPUX010005289">
    <property type="protein sequence ID" value="KAH0618221.1"/>
    <property type="molecule type" value="Genomic_DNA"/>
</dbReference>
<name>A0ABQ7SLI5_PHRPL</name>
<keyword evidence="2" id="KW-1003">Cell membrane</keyword>
<dbReference type="Gene3D" id="2.60.120.260">
    <property type="entry name" value="Galactose-binding domain-like"/>
    <property type="match status" value="1"/>
</dbReference>
<dbReference type="InterPro" id="IPR048525">
    <property type="entry name" value="DDR1-2_DS-like"/>
</dbReference>
<evidence type="ECO:0000313" key="13">
    <source>
        <dbReference type="Proteomes" id="UP000826234"/>
    </source>
</evidence>
<dbReference type="Proteomes" id="UP000826234">
    <property type="component" value="Unassembled WGS sequence"/>
</dbReference>
<proteinExistence type="predicted"/>
<dbReference type="PROSITE" id="PS01286">
    <property type="entry name" value="FA58C_2"/>
    <property type="match status" value="1"/>
</dbReference>
<evidence type="ECO:0000256" key="7">
    <source>
        <dbReference type="ARBA" id="ARBA00022989"/>
    </source>
</evidence>
<evidence type="ECO:0000256" key="9">
    <source>
        <dbReference type="ARBA" id="ARBA00023157"/>
    </source>
</evidence>
<keyword evidence="9" id="KW-1015">Disulfide bond</keyword>
<keyword evidence="6" id="KW-0067">ATP-binding</keyword>
<dbReference type="PROSITE" id="PS01285">
    <property type="entry name" value="FA58C_1"/>
    <property type="match status" value="1"/>
</dbReference>
<dbReference type="CDD" id="cd00057">
    <property type="entry name" value="FA58C"/>
    <property type="match status" value="1"/>
</dbReference>
<keyword evidence="5" id="KW-0547">Nucleotide-binding</keyword>
<keyword evidence="4" id="KW-0732">Signal</keyword>
<dbReference type="InterPro" id="IPR000421">
    <property type="entry name" value="FA58C"/>
</dbReference>
<comment type="caution">
    <text evidence="12">The sequence shown here is derived from an EMBL/GenBank/DDBJ whole genome shotgun (WGS) entry which is preliminary data.</text>
</comment>
<dbReference type="PANTHER" id="PTHR24543:SF291">
    <property type="entry name" value="SMOKE ALARM, ISOFORM D"/>
    <property type="match status" value="1"/>
</dbReference>
<reference evidence="12 13" key="1">
    <citation type="journal article" date="2022" name="Gigascience">
        <title>A chromosome-level genome assembly and annotation of the desert horned lizard, Phrynosoma platyrhinos, provides insight into chromosomal rearrangements among reptiles.</title>
        <authorList>
            <person name="Koochekian N."/>
            <person name="Ascanio A."/>
            <person name="Farleigh K."/>
            <person name="Card D.C."/>
            <person name="Schield D.R."/>
            <person name="Castoe T.A."/>
            <person name="Jezkova T."/>
        </authorList>
    </citation>
    <scope>NUCLEOTIDE SEQUENCE [LARGE SCALE GENOMIC DNA]</scope>
    <source>
        <strain evidence="12">NK-2021</strain>
    </source>
</reference>
<keyword evidence="13" id="KW-1185">Reference proteome</keyword>
<evidence type="ECO:0000259" key="11">
    <source>
        <dbReference type="PROSITE" id="PS50022"/>
    </source>
</evidence>
<evidence type="ECO:0000256" key="5">
    <source>
        <dbReference type="ARBA" id="ARBA00022741"/>
    </source>
</evidence>
<dbReference type="Pfam" id="PF00754">
    <property type="entry name" value="F5_F8_type_C"/>
    <property type="match status" value="1"/>
</dbReference>
<keyword evidence="10" id="KW-0325">Glycoprotein</keyword>
<sequence>ICRYPLGMSGGHIPDEDISASSQWSESTAAKYGRLGSEDGDGAWCPEIPVEPDDLTEFLEIDLHALHFITLVGTQGRHAGGHGNEFAPMYKINYSRDGIRWISWRNRHGKQILDGNTNPYDIVLKDLEPPIIGRFIRFIPITDHSTNVCLRVELYGCIWLVFQEDPQVILDTESEGERRDDVPVLTPQVPSMLQSDQASGSLARWGRGVLGTKADGAALEVEDDPFLRLKFIELHLLSCQHLHPDVSHFNKDRYRSLFKVLNLILYLLNGLVSYNAPAGQQLVLPGGTVIYLNDSIYDGYSMTEGLGQLTDGVSGLDDFSQTHEYHVWPGYDYVGWRNESTTNGYVEITFEFDRIRNFTTMKVHCNNMFAKGVKIFREVQCYFRSDANEWEPNSISSVLVLDDVNPSARFVTVPLLHHMASAIKCQFYFADTWMMFSEITFQSDAAMYNNSGAIPESSVTPTAYGMNDIFY</sequence>
<evidence type="ECO:0000256" key="8">
    <source>
        <dbReference type="ARBA" id="ARBA00023136"/>
    </source>
</evidence>
<evidence type="ECO:0000256" key="4">
    <source>
        <dbReference type="ARBA" id="ARBA00022729"/>
    </source>
</evidence>
<dbReference type="Pfam" id="PF21114">
    <property type="entry name" value="DDR1-2_DS-like"/>
    <property type="match status" value="1"/>
</dbReference>
<protein>
    <recommendedName>
        <fullName evidence="11">F5/8 type C domain-containing protein</fullName>
    </recommendedName>
</protein>
<keyword evidence="3" id="KW-0812">Transmembrane</keyword>
<dbReference type="Gene3D" id="2.60.120.1190">
    <property type="match status" value="1"/>
</dbReference>
<comment type="subcellular location">
    <subcellularLocation>
        <location evidence="1">Cell membrane</location>
        <topology evidence="1">Single-pass type I membrane protein</topology>
    </subcellularLocation>
</comment>
<evidence type="ECO:0000256" key="1">
    <source>
        <dbReference type="ARBA" id="ARBA00004251"/>
    </source>
</evidence>
<feature type="domain" description="F5/8 type C" evidence="11">
    <location>
        <begin position="2"/>
        <end position="157"/>
    </location>
</feature>
<evidence type="ECO:0000256" key="2">
    <source>
        <dbReference type="ARBA" id="ARBA00022475"/>
    </source>
</evidence>
<evidence type="ECO:0000313" key="12">
    <source>
        <dbReference type="EMBL" id="KAH0618221.1"/>
    </source>
</evidence>
<dbReference type="PROSITE" id="PS50022">
    <property type="entry name" value="FA58C_3"/>
    <property type="match status" value="1"/>
</dbReference>
<organism evidence="12 13">
    <name type="scientific">Phrynosoma platyrhinos</name>
    <name type="common">Desert horned lizard</name>
    <dbReference type="NCBI Taxonomy" id="52577"/>
    <lineage>
        <taxon>Eukaryota</taxon>
        <taxon>Metazoa</taxon>
        <taxon>Chordata</taxon>
        <taxon>Craniata</taxon>
        <taxon>Vertebrata</taxon>
        <taxon>Euteleostomi</taxon>
        <taxon>Lepidosauria</taxon>
        <taxon>Squamata</taxon>
        <taxon>Bifurcata</taxon>
        <taxon>Unidentata</taxon>
        <taxon>Episquamata</taxon>
        <taxon>Toxicofera</taxon>
        <taxon>Iguania</taxon>
        <taxon>Phrynosomatidae</taxon>
        <taxon>Phrynosomatinae</taxon>
        <taxon>Phrynosoma</taxon>
    </lineage>
</organism>
<evidence type="ECO:0000256" key="3">
    <source>
        <dbReference type="ARBA" id="ARBA00022692"/>
    </source>
</evidence>
<keyword evidence="7" id="KW-1133">Transmembrane helix</keyword>
<accession>A0ABQ7SLI5</accession>
<dbReference type="PANTHER" id="PTHR24543">
    <property type="entry name" value="MULTICOPPER OXIDASE-RELATED"/>
    <property type="match status" value="1"/>
</dbReference>
<evidence type="ECO:0000256" key="10">
    <source>
        <dbReference type="ARBA" id="ARBA00023180"/>
    </source>
</evidence>
<gene>
    <name evidence="12" type="ORF">JD844_017231</name>
</gene>
<keyword evidence="8" id="KW-0472">Membrane</keyword>
<dbReference type="SUPFAM" id="SSF49785">
    <property type="entry name" value="Galactose-binding domain-like"/>
    <property type="match status" value="1"/>
</dbReference>